<dbReference type="Proteomes" id="UP000713596">
    <property type="component" value="Unassembled WGS sequence"/>
</dbReference>
<dbReference type="SUPFAM" id="SSF51905">
    <property type="entry name" value="FAD/NAD(P)-binding domain"/>
    <property type="match status" value="1"/>
</dbReference>
<accession>A0A948T1D2</accession>
<evidence type="ECO:0000256" key="2">
    <source>
        <dbReference type="ARBA" id="ARBA00022630"/>
    </source>
</evidence>
<dbReference type="AlphaFoldDB" id="A0A948T1D2"/>
<comment type="cofactor">
    <cofactor evidence="1">
        <name>FAD</name>
        <dbReference type="ChEBI" id="CHEBI:57692"/>
    </cofactor>
</comment>
<gene>
    <name evidence="7" type="ORF">H9882_01370</name>
</gene>
<dbReference type="InterPro" id="IPR027477">
    <property type="entry name" value="Succ_DH/fumarate_Rdtase_cat_sf"/>
</dbReference>
<dbReference type="GO" id="GO:0033765">
    <property type="term" value="F:steroid dehydrogenase activity, acting on the CH-CH group of donors"/>
    <property type="evidence" value="ECO:0007669"/>
    <property type="project" value="UniProtKB-ARBA"/>
</dbReference>
<organism evidence="7 8">
    <name type="scientific">Candidatus Allofournierella pullistercoris</name>
    <dbReference type="NCBI Taxonomy" id="2838597"/>
    <lineage>
        <taxon>Bacteria</taxon>
        <taxon>Bacillati</taxon>
        <taxon>Bacillota</taxon>
        <taxon>Clostridia</taxon>
        <taxon>Eubacteriales</taxon>
        <taxon>Oscillospiraceae</taxon>
        <taxon>Allofournierella</taxon>
    </lineage>
</organism>
<dbReference type="InterPro" id="IPR003953">
    <property type="entry name" value="FAD-dep_OxRdtase_2_FAD-bd"/>
</dbReference>
<evidence type="ECO:0000313" key="7">
    <source>
        <dbReference type="EMBL" id="MBU3805544.1"/>
    </source>
</evidence>
<evidence type="ECO:0000256" key="1">
    <source>
        <dbReference type="ARBA" id="ARBA00001974"/>
    </source>
</evidence>
<dbReference type="InterPro" id="IPR010960">
    <property type="entry name" value="Flavocytochrome_c"/>
</dbReference>
<dbReference type="PANTHER" id="PTHR43400">
    <property type="entry name" value="FUMARATE REDUCTASE"/>
    <property type="match status" value="1"/>
</dbReference>
<evidence type="ECO:0000259" key="6">
    <source>
        <dbReference type="Pfam" id="PF00890"/>
    </source>
</evidence>
<evidence type="ECO:0000256" key="3">
    <source>
        <dbReference type="ARBA" id="ARBA00022827"/>
    </source>
</evidence>
<dbReference type="InterPro" id="IPR036188">
    <property type="entry name" value="FAD/NAD-bd_sf"/>
</dbReference>
<keyword evidence="2 5" id="KW-0285">Flavoprotein</keyword>
<dbReference type="InterPro" id="IPR050315">
    <property type="entry name" value="FAD-oxidoreductase_2"/>
</dbReference>
<sequence>MTAAAQASQQGASVVVLEKMPILGGNSLKATGGMNAAGTKFQAELGITDSGVQEFIEDTMNGGHQANDPELVATMAENSSDAVDWLESIDAALPKVEATGGTSHKYLHQPEDGSAVGTFLIEKLSQQMDKLGIEVLTETEATELLVEDGAVTGVKAHNATTDYTIQAKSVILATGGFGANMEMLAEYNPSLADAVTTNHPGATGDGIQMATKIGAATVDMEQIQLHPTVYQENGLLVSESVRSMGGILVNSDGKRFCNDMATRDAVSAAELEQEGSYAYIIFDQRIVDDLASCKKYIDAGLTVQADSYEDLAKEMGLSEEASANFVETMNRWNESVANGVDEEFGRNNGMDGDLSTAPYYAIKIAPGVHHTMGGLKIDTTTQVLDENGQAIPGLFAAGEVTGGVHGANRIGGNAVCDFVVFGRIAGDSATAFAGKTAE</sequence>
<dbReference type="Gene3D" id="3.90.700.10">
    <property type="entry name" value="Succinate dehydrogenase/fumarate reductase flavoprotein, catalytic domain"/>
    <property type="match status" value="1"/>
</dbReference>
<evidence type="ECO:0000256" key="5">
    <source>
        <dbReference type="RuleBase" id="RU366062"/>
    </source>
</evidence>
<dbReference type="NCBIfam" id="TIGR01813">
    <property type="entry name" value="flavo_cyto_c"/>
    <property type="match status" value="1"/>
</dbReference>
<protein>
    <submittedName>
        <fullName evidence="7">Flavocytochrome c</fullName>
    </submittedName>
</protein>
<keyword evidence="4 5" id="KW-0560">Oxidoreductase</keyword>
<comment type="similarity">
    <text evidence="5">Belongs to the FAD-dependent oxidoreductase 2 family. FRD/SDH subfamily.</text>
</comment>
<dbReference type="PANTHER" id="PTHR43400:SF7">
    <property type="entry name" value="FAD-DEPENDENT OXIDOREDUCTASE 2 FAD BINDING DOMAIN-CONTAINING PROTEIN"/>
    <property type="match status" value="1"/>
</dbReference>
<feature type="domain" description="FAD-dependent oxidoreductase 2 FAD-binding" evidence="6">
    <location>
        <begin position="1"/>
        <end position="415"/>
    </location>
</feature>
<dbReference type="GO" id="GO:0010181">
    <property type="term" value="F:FMN binding"/>
    <property type="evidence" value="ECO:0007669"/>
    <property type="project" value="InterPro"/>
</dbReference>
<dbReference type="SUPFAM" id="SSF56425">
    <property type="entry name" value="Succinate dehydrogenase/fumarate reductase flavoprotein, catalytic domain"/>
    <property type="match status" value="1"/>
</dbReference>
<evidence type="ECO:0000256" key="4">
    <source>
        <dbReference type="ARBA" id="ARBA00023002"/>
    </source>
</evidence>
<dbReference type="EMBL" id="JAHLFP010000008">
    <property type="protein sequence ID" value="MBU3805544.1"/>
    <property type="molecule type" value="Genomic_DNA"/>
</dbReference>
<evidence type="ECO:0000313" key="8">
    <source>
        <dbReference type="Proteomes" id="UP000713596"/>
    </source>
</evidence>
<dbReference type="Gene3D" id="3.50.50.60">
    <property type="entry name" value="FAD/NAD(P)-binding domain"/>
    <property type="match status" value="1"/>
</dbReference>
<reference evidence="7" key="2">
    <citation type="submission" date="2021-04" db="EMBL/GenBank/DDBJ databases">
        <authorList>
            <person name="Gilroy R."/>
        </authorList>
    </citation>
    <scope>NUCLEOTIDE SEQUENCE</scope>
    <source>
        <strain evidence="7">B5_2728</strain>
    </source>
</reference>
<name>A0A948T1D2_9FIRM</name>
<keyword evidence="3 5" id="KW-0274">FAD</keyword>
<dbReference type="FunFam" id="3.90.700.10:FF:000007">
    <property type="entry name" value="NADH-dependent fumarate reductase"/>
    <property type="match status" value="1"/>
</dbReference>
<comment type="caution">
    <text evidence="7">The sequence shown here is derived from an EMBL/GenBank/DDBJ whole genome shotgun (WGS) entry which is preliminary data.</text>
</comment>
<reference evidence="7" key="1">
    <citation type="journal article" date="2021" name="PeerJ">
        <title>Extensive microbial diversity within the chicken gut microbiome revealed by metagenomics and culture.</title>
        <authorList>
            <person name="Gilroy R."/>
            <person name="Ravi A."/>
            <person name="Getino M."/>
            <person name="Pursley I."/>
            <person name="Horton D.L."/>
            <person name="Alikhan N.F."/>
            <person name="Baker D."/>
            <person name="Gharbi K."/>
            <person name="Hall N."/>
            <person name="Watson M."/>
            <person name="Adriaenssens E.M."/>
            <person name="Foster-Nyarko E."/>
            <person name="Jarju S."/>
            <person name="Secka A."/>
            <person name="Antonio M."/>
            <person name="Oren A."/>
            <person name="Chaudhuri R.R."/>
            <person name="La Ragione R."/>
            <person name="Hildebrand F."/>
            <person name="Pallen M.J."/>
        </authorList>
    </citation>
    <scope>NUCLEOTIDE SEQUENCE</scope>
    <source>
        <strain evidence="7">B5_2728</strain>
    </source>
</reference>
<dbReference type="Pfam" id="PF00890">
    <property type="entry name" value="FAD_binding_2"/>
    <property type="match status" value="1"/>
</dbReference>
<proteinExistence type="inferred from homology"/>